<dbReference type="SUPFAM" id="SSF103263">
    <property type="entry name" value="Chorismate synthase, AroC"/>
    <property type="match status" value="1"/>
</dbReference>
<comment type="caution">
    <text evidence="10">The sequence shown here is derived from an EMBL/GenBank/DDBJ whole genome shotgun (WGS) entry which is preliminary data.</text>
</comment>
<dbReference type="GO" id="GO:0009423">
    <property type="term" value="P:chorismate biosynthetic process"/>
    <property type="evidence" value="ECO:0007669"/>
    <property type="project" value="TreeGrafter"/>
</dbReference>
<dbReference type="CDD" id="cd07304">
    <property type="entry name" value="Chorismate_synthase"/>
    <property type="match status" value="1"/>
</dbReference>
<evidence type="ECO:0000256" key="1">
    <source>
        <dbReference type="ARBA" id="ARBA00005044"/>
    </source>
</evidence>
<evidence type="ECO:0000256" key="6">
    <source>
        <dbReference type="ARBA" id="ARBA00023239"/>
    </source>
</evidence>
<dbReference type="PROSITE" id="PS00789">
    <property type="entry name" value="CHORISMATE_SYNTHASE_3"/>
    <property type="match status" value="1"/>
</dbReference>
<evidence type="ECO:0000313" key="10">
    <source>
        <dbReference type="EMBL" id="KAJ3219244.1"/>
    </source>
</evidence>
<keyword evidence="4 7" id="KW-0028">Amino-acid biosynthesis</keyword>
<sequence>MGTHRSIQSLSDGKVPSIEKRIGEVLLKNDGDLLALICQTNFVGNTAANVSVGVLALLRKQQKGTTERFLKRLLSSRVEEYFIKGRDLSDIIRDNSMPTMLLNTYANYEGVTYLSQCISKPLYESMSLIEHCEIDPQKMPENSDENSLKLNIENLQKATLLFVDAILHEKEQMPNTLKGMCKFLNSVMTDTNSLLTSYDLHNVSRQQLANVLKPYGLHSSMSSDLNDDMHSPTKSICSLDLSPMRTTASNETSHTPPLSPTKSGLGIVTDDFDHTGSPKFRFFGIKKREKSKQSITESSSKVLQRPRKNSNASSKSRDSFSERNIKSPIKGRTISQSSISSENEKEVHSNFEFLRKKQQTQLTDILSAEQVEENVKITESSNENLTVVLPKQVIGDGSLLHSNYTGTSSNSSPHRNQFSTLTICDKVVGSFLFLRFFVPAITSPESYGFLEKRITSTGRRGLILIGKILTALCNDVEFGNKEPYMICMNQFLKNNKDRITVSANHSVKSSEEEVFRSTTSDNGEDSGFRQHYEHFAKNRLGQKIQGKSKSILSASLPSLHTASSPALQQPVCRTRSVEFNEAENFFNFLGKSIIKIEGDICEKFSCKGNCNEARSPQNCQNFNHQTSQFSIQNTHNHHHHHYHNVSTTLIENFLELKKLIEQSVYAEPDVKKKPESLLSKLGKMRIKTLFHQSGNQKDKKSLNSSSLDDLSFRNIKTVPGSIPNDKGSANSLDFFIFSFGKLFTITTFGESHCKAVGVILDGCPPGIPLSEEDIQISLNRRRPGQSDLTTPRNEADTVTIMSGCEKGFTLGTPIAMLVNNKDQKPHDYGEMDYYPRPSHADYTYLEKYSIKASSGGGRVSAAAVAEKYLKLTEGIEIVAFVCSVGEINMDPTTSYTSKDSENWLKNWKSWWHTLNTINRSEVDANEVRCPNQETAAKMRKRIVQAKEEHNSIGGTVCCVIRNVPTGLGEPAFDKIEAKLAHAMLSIPATKGFEIGSGFSGTLIPGNIHNDPFYKKSCGKLGTKTNFSGGIQGGITNGEDIYFKVSFKSVATIGQSQNTSTYFGDDGVLAAKGRHDPCVLPRAVPIVEAMSALVVMDALLIQKSRSSAIEALPKDIEIPHILRGTLKNLDNNLNTKKRKIED</sequence>
<feature type="region of interest" description="Disordered" evidence="8">
    <location>
        <begin position="291"/>
        <end position="343"/>
    </location>
</feature>
<evidence type="ECO:0000256" key="4">
    <source>
        <dbReference type="ARBA" id="ARBA00022605"/>
    </source>
</evidence>
<dbReference type="GO" id="GO:0010181">
    <property type="term" value="F:FMN binding"/>
    <property type="evidence" value="ECO:0007669"/>
    <property type="project" value="TreeGrafter"/>
</dbReference>
<evidence type="ECO:0000256" key="5">
    <source>
        <dbReference type="ARBA" id="ARBA00023141"/>
    </source>
</evidence>
<dbReference type="PROSITE" id="PS50018">
    <property type="entry name" value="RAS_GTPASE_ACTIV_2"/>
    <property type="match status" value="1"/>
</dbReference>
<dbReference type="Pfam" id="PF01264">
    <property type="entry name" value="Chorismate_synt"/>
    <property type="match status" value="1"/>
</dbReference>
<dbReference type="SUPFAM" id="SSF48350">
    <property type="entry name" value="GTPase activation domain, GAP"/>
    <property type="match status" value="2"/>
</dbReference>
<name>A0AAD5U3A0_9FUNG</name>
<keyword evidence="6 7" id="KW-0456">Lyase</keyword>
<comment type="similarity">
    <text evidence="2 7">Belongs to the chorismate synthase family.</text>
</comment>
<keyword evidence="11" id="KW-1185">Reference proteome</keyword>
<dbReference type="GO" id="GO:0004107">
    <property type="term" value="F:chorismate synthase activity"/>
    <property type="evidence" value="ECO:0007669"/>
    <property type="project" value="UniProtKB-EC"/>
</dbReference>
<feature type="compositionally biased region" description="Polar residues" evidence="8">
    <location>
        <begin position="293"/>
        <end position="302"/>
    </location>
</feature>
<feature type="region of interest" description="Disordered" evidence="8">
    <location>
        <begin position="245"/>
        <end position="272"/>
    </location>
</feature>
<dbReference type="PANTHER" id="PTHR21085">
    <property type="entry name" value="CHORISMATE SYNTHASE"/>
    <property type="match status" value="1"/>
</dbReference>
<evidence type="ECO:0000256" key="7">
    <source>
        <dbReference type="RuleBase" id="RU000605"/>
    </source>
</evidence>
<dbReference type="PANTHER" id="PTHR21085:SF0">
    <property type="entry name" value="CHORISMATE SYNTHASE"/>
    <property type="match status" value="1"/>
</dbReference>
<dbReference type="CDD" id="cd04519">
    <property type="entry name" value="RasGAP"/>
    <property type="match status" value="1"/>
</dbReference>
<dbReference type="InterPro" id="IPR008936">
    <property type="entry name" value="Rho_GTPase_activation_prot"/>
</dbReference>
<reference evidence="10" key="1">
    <citation type="submission" date="2020-05" db="EMBL/GenBank/DDBJ databases">
        <title>Phylogenomic resolution of chytrid fungi.</title>
        <authorList>
            <person name="Stajich J.E."/>
            <person name="Amses K."/>
            <person name="Simmons R."/>
            <person name="Seto K."/>
            <person name="Myers J."/>
            <person name="Bonds A."/>
            <person name="Quandt C.A."/>
            <person name="Barry K."/>
            <person name="Liu P."/>
            <person name="Grigoriev I."/>
            <person name="Longcore J.E."/>
            <person name="James T.Y."/>
        </authorList>
    </citation>
    <scope>NUCLEOTIDE SEQUENCE</scope>
    <source>
        <strain evidence="10">JEL0476</strain>
    </source>
</reference>
<dbReference type="PROSITE" id="PS00787">
    <property type="entry name" value="CHORISMATE_SYNTHASE_1"/>
    <property type="match status" value="1"/>
</dbReference>
<dbReference type="HAMAP" id="MF_00300">
    <property type="entry name" value="Chorismate_synth"/>
    <property type="match status" value="1"/>
</dbReference>
<dbReference type="EC" id="4.2.3.5" evidence="3 7"/>
<dbReference type="Pfam" id="PF00616">
    <property type="entry name" value="RasGAP"/>
    <property type="match status" value="1"/>
</dbReference>
<organism evidence="10 11">
    <name type="scientific">Clydaea vesicula</name>
    <dbReference type="NCBI Taxonomy" id="447962"/>
    <lineage>
        <taxon>Eukaryota</taxon>
        <taxon>Fungi</taxon>
        <taxon>Fungi incertae sedis</taxon>
        <taxon>Chytridiomycota</taxon>
        <taxon>Chytridiomycota incertae sedis</taxon>
        <taxon>Chytridiomycetes</taxon>
        <taxon>Lobulomycetales</taxon>
        <taxon>Lobulomycetaceae</taxon>
        <taxon>Clydaea</taxon>
    </lineage>
</organism>
<evidence type="ECO:0000256" key="8">
    <source>
        <dbReference type="SAM" id="MobiDB-lite"/>
    </source>
</evidence>
<dbReference type="GO" id="GO:0009073">
    <property type="term" value="P:aromatic amino acid family biosynthetic process"/>
    <property type="evidence" value="ECO:0007669"/>
    <property type="project" value="UniProtKB-KW"/>
</dbReference>
<dbReference type="SMART" id="SM00323">
    <property type="entry name" value="RasGAP"/>
    <property type="match status" value="1"/>
</dbReference>
<comment type="cofactor">
    <cofactor evidence="7">
        <name>FMNH2</name>
        <dbReference type="ChEBI" id="CHEBI:57618"/>
    </cofactor>
    <text evidence="7">Reduced FMN (FMNH(2)).</text>
</comment>
<accession>A0AAD5U3A0</accession>
<dbReference type="EMBL" id="JADGJW010000346">
    <property type="protein sequence ID" value="KAJ3219244.1"/>
    <property type="molecule type" value="Genomic_DNA"/>
</dbReference>
<evidence type="ECO:0000256" key="3">
    <source>
        <dbReference type="ARBA" id="ARBA00013036"/>
    </source>
</evidence>
<evidence type="ECO:0000256" key="2">
    <source>
        <dbReference type="ARBA" id="ARBA00008014"/>
    </source>
</evidence>
<proteinExistence type="inferred from homology"/>
<protein>
    <recommendedName>
        <fullName evidence="3 7">Chorismate synthase</fullName>
        <ecNumber evidence="3 7">4.2.3.5</ecNumber>
    </recommendedName>
</protein>
<dbReference type="Gene3D" id="3.60.150.10">
    <property type="entry name" value="Chorismate synthase AroC"/>
    <property type="match status" value="1"/>
</dbReference>
<dbReference type="InterPro" id="IPR001936">
    <property type="entry name" value="RasGAP_dom"/>
</dbReference>
<dbReference type="NCBIfam" id="TIGR00033">
    <property type="entry name" value="aroC"/>
    <property type="match status" value="1"/>
</dbReference>
<evidence type="ECO:0000259" key="9">
    <source>
        <dbReference type="PROSITE" id="PS50018"/>
    </source>
</evidence>
<dbReference type="InterPro" id="IPR000453">
    <property type="entry name" value="Chorismate_synth"/>
</dbReference>
<gene>
    <name evidence="10" type="ORF">HK099_004762</name>
</gene>
<keyword evidence="5 7" id="KW-0057">Aromatic amino acid biosynthesis</keyword>
<evidence type="ECO:0000313" key="11">
    <source>
        <dbReference type="Proteomes" id="UP001211065"/>
    </source>
</evidence>
<dbReference type="InterPro" id="IPR020541">
    <property type="entry name" value="Chorismate_synthase_CS"/>
</dbReference>
<dbReference type="Proteomes" id="UP001211065">
    <property type="component" value="Unassembled WGS sequence"/>
</dbReference>
<dbReference type="Gene3D" id="1.10.506.10">
    <property type="entry name" value="GTPase Activation - p120gap, domain 1"/>
    <property type="match status" value="2"/>
</dbReference>
<feature type="compositionally biased region" description="Polar residues" evidence="8">
    <location>
        <begin position="245"/>
        <end position="262"/>
    </location>
</feature>
<dbReference type="NCBIfam" id="NF003793">
    <property type="entry name" value="PRK05382.1"/>
    <property type="match status" value="1"/>
</dbReference>
<dbReference type="InterPro" id="IPR035904">
    <property type="entry name" value="Chorismate_synth_AroC_sf"/>
</dbReference>
<comment type="catalytic activity">
    <reaction evidence="7">
        <text>5-O-(1-carboxyvinyl)-3-phosphoshikimate = chorismate + phosphate</text>
        <dbReference type="Rhea" id="RHEA:21020"/>
        <dbReference type="ChEBI" id="CHEBI:29748"/>
        <dbReference type="ChEBI" id="CHEBI:43474"/>
        <dbReference type="ChEBI" id="CHEBI:57701"/>
        <dbReference type="EC" id="4.2.3.5"/>
    </reaction>
</comment>
<dbReference type="GO" id="GO:0005829">
    <property type="term" value="C:cytosol"/>
    <property type="evidence" value="ECO:0007669"/>
    <property type="project" value="TreeGrafter"/>
</dbReference>
<feature type="domain" description="Ras-GAP" evidence="9">
    <location>
        <begin position="66"/>
        <end position="474"/>
    </location>
</feature>
<dbReference type="AlphaFoldDB" id="A0AAD5U3A0"/>
<feature type="compositionally biased region" description="Basic and acidic residues" evidence="8">
    <location>
        <begin position="315"/>
        <end position="325"/>
    </location>
</feature>
<comment type="pathway">
    <text evidence="1 7">Metabolic intermediate biosynthesis; chorismate biosynthesis; chorismate from D-erythrose 4-phosphate and phosphoenolpyruvate: step 7/7.</text>
</comment>
<dbReference type="GO" id="GO:0008652">
    <property type="term" value="P:amino acid biosynthetic process"/>
    <property type="evidence" value="ECO:0007669"/>
    <property type="project" value="UniProtKB-KW"/>
</dbReference>